<evidence type="ECO:0000313" key="2">
    <source>
        <dbReference type="EMBL" id="GBF92055.1"/>
    </source>
</evidence>
<dbReference type="AlphaFoldDB" id="A0A2V0P4P4"/>
<dbReference type="EMBL" id="BDRX01000029">
    <property type="protein sequence ID" value="GBF92055.1"/>
    <property type="molecule type" value="Genomic_DNA"/>
</dbReference>
<feature type="compositionally biased region" description="Low complexity" evidence="1">
    <location>
        <begin position="26"/>
        <end position="46"/>
    </location>
</feature>
<comment type="caution">
    <text evidence="2">The sequence shown here is derived from an EMBL/GenBank/DDBJ whole genome shotgun (WGS) entry which is preliminary data.</text>
</comment>
<organism evidence="2 3">
    <name type="scientific">Raphidocelis subcapitata</name>
    <dbReference type="NCBI Taxonomy" id="307507"/>
    <lineage>
        <taxon>Eukaryota</taxon>
        <taxon>Viridiplantae</taxon>
        <taxon>Chlorophyta</taxon>
        <taxon>core chlorophytes</taxon>
        <taxon>Chlorophyceae</taxon>
        <taxon>CS clade</taxon>
        <taxon>Sphaeropleales</taxon>
        <taxon>Selenastraceae</taxon>
        <taxon>Raphidocelis</taxon>
    </lineage>
</organism>
<gene>
    <name evidence="2" type="ORF">Rsub_04402</name>
</gene>
<feature type="region of interest" description="Disordered" evidence="1">
    <location>
        <begin position="209"/>
        <end position="230"/>
    </location>
</feature>
<proteinExistence type="predicted"/>
<sequence>MQPLALCRTRPCAPHPAPPSRRAPRRASAAPMRAAAAPAAGPAGAPVDPGDHWARVLESMPGSPGRWHARLGEYAKHHGADLLAPETGAILHVWRAEEPPPRRGGGTDGGGADGGRLGGAAATDAAAEGRATGGAVPGGVRVSYFTAAAAPGAAGGGDARMLEPGAHGGPGGAGGGGGGAAAALPWLVWDQARLGAVASKPFTFSPDSPVLRLDADSPPSGPPPGPAAPPRLVPLGGGALAIAAASLPAAGAWGEGLAGAVPPGSFWFLEVVLQHADAAGAPQLTTFSLAYDWATARPSGHRLYWQRATELRQQPAAAEGAQGAGGGEGFDRLVVRAVEAPPPRTEDPSIDALLRRGAAAGRGGARFSLPPGGRLARAALPARPLPPLAAAPAHLAAAAAGHGAVVAFEFFAADGPRGVVRCAIEYGGQQGVGDGGAALPLLGVSLEAFEGAD</sequence>
<evidence type="ECO:0000256" key="1">
    <source>
        <dbReference type="SAM" id="MobiDB-lite"/>
    </source>
</evidence>
<feature type="compositionally biased region" description="Gly residues" evidence="1">
    <location>
        <begin position="103"/>
        <end position="118"/>
    </location>
</feature>
<name>A0A2V0P4P4_9CHLO</name>
<feature type="region of interest" description="Disordered" evidence="1">
    <location>
        <begin position="97"/>
        <end position="124"/>
    </location>
</feature>
<feature type="compositionally biased region" description="Pro residues" evidence="1">
    <location>
        <begin position="219"/>
        <end position="230"/>
    </location>
</feature>
<evidence type="ECO:0000313" key="3">
    <source>
        <dbReference type="Proteomes" id="UP000247498"/>
    </source>
</evidence>
<feature type="region of interest" description="Disordered" evidence="1">
    <location>
        <begin position="1"/>
        <end position="52"/>
    </location>
</feature>
<dbReference type="OrthoDB" id="10604466at2759"/>
<reference evidence="2 3" key="1">
    <citation type="journal article" date="2018" name="Sci. Rep.">
        <title>Raphidocelis subcapitata (=Pseudokirchneriella subcapitata) provides an insight into genome evolution and environmental adaptations in the Sphaeropleales.</title>
        <authorList>
            <person name="Suzuki S."/>
            <person name="Yamaguchi H."/>
            <person name="Nakajima N."/>
            <person name="Kawachi M."/>
        </authorList>
    </citation>
    <scope>NUCLEOTIDE SEQUENCE [LARGE SCALE GENOMIC DNA]</scope>
    <source>
        <strain evidence="2 3">NIES-35</strain>
    </source>
</reference>
<dbReference type="InParanoid" id="A0A2V0P4P4"/>
<accession>A0A2V0P4P4</accession>
<keyword evidence="3" id="KW-1185">Reference proteome</keyword>
<dbReference type="Proteomes" id="UP000247498">
    <property type="component" value="Unassembled WGS sequence"/>
</dbReference>
<protein>
    <submittedName>
        <fullName evidence="2">Uncharacterized protein</fullName>
    </submittedName>
</protein>